<organism evidence="2 3">
    <name type="scientific">Bacillus wiedmannii</name>
    <dbReference type="NCBI Taxonomy" id="1890302"/>
    <lineage>
        <taxon>Bacteria</taxon>
        <taxon>Bacillati</taxon>
        <taxon>Bacillota</taxon>
        <taxon>Bacilli</taxon>
        <taxon>Bacillales</taxon>
        <taxon>Bacillaceae</taxon>
        <taxon>Bacillus</taxon>
        <taxon>Bacillus cereus group</taxon>
    </lineage>
</organism>
<gene>
    <name evidence="2" type="ORF">COL66_28075</name>
</gene>
<protein>
    <recommendedName>
        <fullName evidence="1">Endonuclease GajA/Old nuclease/RecF-like AAA domain-containing protein</fullName>
    </recommendedName>
</protein>
<evidence type="ECO:0000313" key="3">
    <source>
        <dbReference type="Proteomes" id="UP000223311"/>
    </source>
</evidence>
<evidence type="ECO:0000259" key="1">
    <source>
        <dbReference type="Pfam" id="PF13175"/>
    </source>
</evidence>
<dbReference type="InterPro" id="IPR027417">
    <property type="entry name" value="P-loop_NTPase"/>
</dbReference>
<dbReference type="EMBL" id="NVGE01000067">
    <property type="protein sequence ID" value="PFZ20619.1"/>
    <property type="molecule type" value="Genomic_DNA"/>
</dbReference>
<evidence type="ECO:0000313" key="2">
    <source>
        <dbReference type="EMBL" id="PFZ20619.1"/>
    </source>
</evidence>
<dbReference type="PANTHER" id="PTHR40396">
    <property type="entry name" value="ATPASE-LIKE PROTEIN"/>
    <property type="match status" value="1"/>
</dbReference>
<dbReference type="InterPro" id="IPR041685">
    <property type="entry name" value="AAA_GajA/Old/RecF-like"/>
</dbReference>
<dbReference type="RefSeq" id="WP_098577678.1">
    <property type="nucleotide sequence ID" value="NZ_NVGE01000067.1"/>
</dbReference>
<dbReference type="PANTHER" id="PTHR40396:SF1">
    <property type="entry name" value="ATPASE AAA-TYPE CORE DOMAIN-CONTAINING PROTEIN"/>
    <property type="match status" value="1"/>
</dbReference>
<dbReference type="Gene3D" id="3.40.50.300">
    <property type="entry name" value="P-loop containing nucleotide triphosphate hydrolases"/>
    <property type="match status" value="1"/>
</dbReference>
<name>A0A2B5I852_9BACI</name>
<dbReference type="AlphaFoldDB" id="A0A2B5I852"/>
<dbReference type="SUPFAM" id="SSF52540">
    <property type="entry name" value="P-loop containing nucleoside triphosphate hydrolases"/>
    <property type="match status" value="1"/>
</dbReference>
<dbReference type="Proteomes" id="UP000223311">
    <property type="component" value="Unassembled WGS sequence"/>
</dbReference>
<dbReference type="Pfam" id="PF13175">
    <property type="entry name" value="AAA_15"/>
    <property type="match status" value="1"/>
</dbReference>
<reference evidence="2 3" key="1">
    <citation type="submission" date="2017-09" db="EMBL/GenBank/DDBJ databases">
        <title>Large-scale bioinformatics analysis of Bacillus genomes uncovers conserved roles of natural products in bacterial physiology.</title>
        <authorList>
            <consortium name="Agbiome Team Llc"/>
            <person name="Bleich R.M."/>
            <person name="Grubbs K.J."/>
            <person name="Santa Maria K.C."/>
            <person name="Allen S.E."/>
            <person name="Farag S."/>
            <person name="Shank E.A."/>
            <person name="Bowers A."/>
        </authorList>
    </citation>
    <scope>NUCLEOTIDE SEQUENCE [LARGE SCALE GENOMIC DNA]</scope>
    <source>
        <strain evidence="2 3">AFS080080</strain>
    </source>
</reference>
<proteinExistence type="predicted"/>
<sequence length="617" mass="72415">MEILYLWIRNYRNINNQGFNFGGELLFRYEEHNLYVEKNVMHIPGFFNISSKSEKYSSIVSNVSAIAGENGTGKTNLLDFVKYLNKQNIEDYILIYKNSEGDYNIIGAKCNLEKSPVMIIRKKVSDFLSSFRFIYLSNILDITRNEDNSSQLFNISTNFLIKNGGFEQFRASEFLRQINFAADRNFSSLIDFKLPEKITCNLLTEVSNEFFREINNWYIDIVDDKKIDELDNSIKNIKKIHGVLKELTNKIEQFEYYGQFISHIILVFWLEILNLPRKMAEYLINNSAMFDDLINFIIKCLRENVDIEIGQLEEFTTEAIRKITGLLDYKYIDQIDIKNQKIYSKIISKFSRNTKYKMETIRIFTDIFKEVDPSDCFKASVKISSNHILLKDFITCYLQSFMKEGYLHFEWLELSAGQVARLNIYSRLYYAMSKLPDHQKDVVIIVDEGELYYHPEWQRKWLWYFLNAILSMYIDRRVQIIISTHSPFILSDLPSQNIIFLKKGDNGVQVIEGLEDNQLTFASNINTLLSNSFFMNNGLVGEVAKSKINSLIKFLNTGKTEEIRKDEPLISKQIRYIGEPIIRNKLFDMLNNVLNVDYLQVQRKLDEIEERLNSKGI</sequence>
<accession>A0A2B5I852</accession>
<comment type="caution">
    <text evidence="2">The sequence shown here is derived from an EMBL/GenBank/DDBJ whole genome shotgun (WGS) entry which is preliminary data.</text>
</comment>
<feature type="domain" description="Endonuclease GajA/Old nuclease/RecF-like AAA" evidence="1">
    <location>
        <begin position="61"/>
        <end position="489"/>
    </location>
</feature>